<evidence type="ECO:0000313" key="2">
    <source>
        <dbReference type="EMBL" id="QIK61841.1"/>
    </source>
</evidence>
<sequence>MLRRIVPATAAAVLLLTGLTACSAQQDQSSDCVSQLKPGALSDGVKVKNGFGELPDVTIPKDVDIEVSQRSFAEKAKDRSEVAGEDTLVSINMALFDAKTSAPVYASPAFSGQAAGPEFLMVSKKQSNPVSEAVRCAAVGDRVVVGISAKDAAQISGDEGSALVGVIDVVAESPLRAQGKMRGLPNGFPAVVTNDEGRPGVVVPPVKAPEGTRSAVRIEGDGATVTDAENVVAQVTEVLWDPTVTDNAQKLLSDTWTDGIKALGNEAQISQSGNTFRTELTGKTVGSQVVIIENTGGKARVLVVDILGVS</sequence>
<name>A0A6G7XBT9_9MICO</name>
<proteinExistence type="predicted"/>
<evidence type="ECO:0000256" key="1">
    <source>
        <dbReference type="SAM" id="SignalP"/>
    </source>
</evidence>
<accession>A0A6G7XBT9</accession>
<gene>
    <name evidence="2" type="ORF">G7068_00405</name>
</gene>
<dbReference type="Proteomes" id="UP000502677">
    <property type="component" value="Chromosome"/>
</dbReference>
<feature type="signal peptide" evidence="1">
    <location>
        <begin position="1"/>
        <end position="23"/>
    </location>
</feature>
<reference evidence="2 3" key="1">
    <citation type="submission" date="2020-03" db="EMBL/GenBank/DDBJ databases">
        <title>Leucobacter sp. nov., isolated from beetles.</title>
        <authorList>
            <person name="Hyun D.-W."/>
            <person name="Bae J.-W."/>
        </authorList>
    </citation>
    <scope>NUCLEOTIDE SEQUENCE [LARGE SCALE GENOMIC DNA]</scope>
    <source>
        <strain evidence="2 3">HDW9C</strain>
    </source>
</reference>
<dbReference type="GO" id="GO:0016853">
    <property type="term" value="F:isomerase activity"/>
    <property type="evidence" value="ECO:0007669"/>
    <property type="project" value="UniProtKB-KW"/>
</dbReference>
<keyword evidence="2" id="KW-0413">Isomerase</keyword>
<dbReference type="EMBL" id="CP049863">
    <property type="protein sequence ID" value="QIK61841.1"/>
    <property type="molecule type" value="Genomic_DNA"/>
</dbReference>
<keyword evidence="1" id="KW-0732">Signal</keyword>
<protein>
    <submittedName>
        <fullName evidence="2">Peptidylprolyl isomerase</fullName>
    </submittedName>
</protein>
<dbReference type="AlphaFoldDB" id="A0A6G7XBT9"/>
<feature type="chain" id="PRO_5039522560" evidence="1">
    <location>
        <begin position="24"/>
        <end position="310"/>
    </location>
</feature>
<dbReference type="RefSeq" id="WP_166287318.1">
    <property type="nucleotide sequence ID" value="NZ_CP049863.1"/>
</dbReference>
<dbReference type="KEGG" id="lvi:G7068_00405"/>
<dbReference type="PROSITE" id="PS51257">
    <property type="entry name" value="PROKAR_LIPOPROTEIN"/>
    <property type="match status" value="1"/>
</dbReference>
<keyword evidence="3" id="KW-1185">Reference proteome</keyword>
<organism evidence="2 3">
    <name type="scientific">Leucobacter viscericola</name>
    <dbReference type="NCBI Taxonomy" id="2714935"/>
    <lineage>
        <taxon>Bacteria</taxon>
        <taxon>Bacillati</taxon>
        <taxon>Actinomycetota</taxon>
        <taxon>Actinomycetes</taxon>
        <taxon>Micrococcales</taxon>
        <taxon>Microbacteriaceae</taxon>
        <taxon>Leucobacter</taxon>
    </lineage>
</organism>
<evidence type="ECO:0000313" key="3">
    <source>
        <dbReference type="Proteomes" id="UP000502677"/>
    </source>
</evidence>